<evidence type="ECO:0000256" key="3">
    <source>
        <dbReference type="SAM" id="Phobius"/>
    </source>
</evidence>
<gene>
    <name evidence="4" type="ORF">PR048_026509</name>
</gene>
<evidence type="ECO:0000313" key="4">
    <source>
        <dbReference type="EMBL" id="KAJ8872893.1"/>
    </source>
</evidence>
<dbReference type="Proteomes" id="UP001159363">
    <property type="component" value="Chromosome 10"/>
</dbReference>
<feature type="transmembrane region" description="Helical" evidence="3">
    <location>
        <begin position="20"/>
        <end position="44"/>
    </location>
</feature>
<evidence type="ECO:0000256" key="2">
    <source>
        <dbReference type="ARBA" id="ARBA00012176"/>
    </source>
</evidence>
<comment type="caution">
    <text evidence="4">The sequence shown here is derived from an EMBL/GenBank/DDBJ whole genome shotgun (WGS) entry which is preliminary data.</text>
</comment>
<name>A0ABQ9GLJ6_9NEOP</name>
<reference evidence="4 5" key="1">
    <citation type="submission" date="2023-02" db="EMBL/GenBank/DDBJ databases">
        <title>LHISI_Scaffold_Assembly.</title>
        <authorList>
            <person name="Stuart O.P."/>
            <person name="Cleave R."/>
            <person name="Magrath M.J.L."/>
            <person name="Mikheyev A.S."/>
        </authorList>
    </citation>
    <scope>NUCLEOTIDE SEQUENCE [LARGE SCALE GENOMIC DNA]</scope>
    <source>
        <strain evidence="4">Daus_M_001</strain>
        <tissue evidence="4">Leg muscle</tissue>
    </source>
</reference>
<dbReference type="PANTHER" id="PTHR12993">
    <property type="entry name" value="N-ACETYLGLUCOSAMINYL-PHOSPHATIDYLINOSITOL DE-N-ACETYLASE-RELATED"/>
    <property type="match status" value="1"/>
</dbReference>
<dbReference type="InterPro" id="IPR003737">
    <property type="entry name" value="GlcNAc_PI_deacetylase-related"/>
</dbReference>
<dbReference type="Gene3D" id="3.40.50.10320">
    <property type="entry name" value="LmbE-like"/>
    <property type="match status" value="1"/>
</dbReference>
<protein>
    <recommendedName>
        <fullName evidence="2">N-acetylglucosaminylphosphatidylinositol deacetylase</fullName>
        <ecNumber evidence="2">3.5.1.89</ecNumber>
    </recommendedName>
</protein>
<dbReference type="PANTHER" id="PTHR12993:SF11">
    <property type="entry name" value="N-ACETYLGLUCOSAMINYL-PHOSPHATIDYLINOSITOL DE-N-ACETYLASE"/>
    <property type="match status" value="1"/>
</dbReference>
<keyword evidence="3" id="KW-1133">Transmembrane helix</keyword>
<keyword evidence="5" id="KW-1185">Reference proteome</keyword>
<keyword evidence="3" id="KW-0812">Transmembrane</keyword>
<keyword evidence="3" id="KW-0472">Membrane</keyword>
<evidence type="ECO:0000313" key="5">
    <source>
        <dbReference type="Proteomes" id="UP001159363"/>
    </source>
</evidence>
<dbReference type="EC" id="3.5.1.89" evidence="2"/>
<accession>A0ABQ9GLJ6</accession>
<dbReference type="SUPFAM" id="SSF102588">
    <property type="entry name" value="LmbE-like"/>
    <property type="match status" value="1"/>
</dbReference>
<sequence length="269" mass="30690">MMERMGALIDIVVSIVKNLVYDLAACIGLMYLLAVCVMHMDIYGSFFQMARRRMLVLTAYPTNECTFFGPLIVRISADKDSQIYLLSLCRDADEDTDAMWRCCNFLGIPDSHVTMFRSDHLPKHARERWREEDMMQVILYQVESLDIDALVTFDWKGVTGDYSHTSMFHAVAHLMVGGKLPSSCRVFVLETVSLSSGRLGILDVPLSLSAQSYAFVASTQQRKHIMRALRQHTKSSQVFGQHFRYSGVNTLREIDVMELVLENSYSLFE</sequence>
<comment type="similarity">
    <text evidence="1">Belongs to the PIGL family.</text>
</comment>
<proteinExistence type="inferred from homology"/>
<organism evidence="4 5">
    <name type="scientific">Dryococelus australis</name>
    <dbReference type="NCBI Taxonomy" id="614101"/>
    <lineage>
        <taxon>Eukaryota</taxon>
        <taxon>Metazoa</taxon>
        <taxon>Ecdysozoa</taxon>
        <taxon>Arthropoda</taxon>
        <taxon>Hexapoda</taxon>
        <taxon>Insecta</taxon>
        <taxon>Pterygota</taxon>
        <taxon>Neoptera</taxon>
        <taxon>Polyneoptera</taxon>
        <taxon>Phasmatodea</taxon>
        <taxon>Verophasmatodea</taxon>
        <taxon>Anareolatae</taxon>
        <taxon>Phasmatidae</taxon>
        <taxon>Eurycanthinae</taxon>
        <taxon>Dryococelus</taxon>
    </lineage>
</organism>
<dbReference type="EMBL" id="JARBHB010000011">
    <property type="protein sequence ID" value="KAJ8872893.1"/>
    <property type="molecule type" value="Genomic_DNA"/>
</dbReference>
<evidence type="ECO:0000256" key="1">
    <source>
        <dbReference type="ARBA" id="ARBA00006066"/>
    </source>
</evidence>
<dbReference type="InterPro" id="IPR024078">
    <property type="entry name" value="LmbE-like_dom_sf"/>
</dbReference>